<gene>
    <name evidence="1" type="ORF">LAESUDRAFT_520969</name>
</gene>
<dbReference type="InParanoid" id="A0A165G3S0"/>
<protein>
    <recommendedName>
        <fullName evidence="3">F-box domain-containing protein</fullName>
    </recommendedName>
</protein>
<dbReference type="InterPro" id="IPR032675">
    <property type="entry name" value="LRR_dom_sf"/>
</dbReference>
<evidence type="ECO:0008006" key="3">
    <source>
        <dbReference type="Google" id="ProtNLM"/>
    </source>
</evidence>
<name>A0A165G3S0_9APHY</name>
<dbReference type="RefSeq" id="XP_040767527.1">
    <property type="nucleotide sequence ID" value="XM_040902788.1"/>
</dbReference>
<reference evidence="1 2" key="1">
    <citation type="journal article" date="2016" name="Mol. Biol. Evol.">
        <title>Comparative Genomics of Early-Diverging Mushroom-Forming Fungi Provides Insights into the Origins of Lignocellulose Decay Capabilities.</title>
        <authorList>
            <person name="Nagy L.G."/>
            <person name="Riley R."/>
            <person name="Tritt A."/>
            <person name="Adam C."/>
            <person name="Daum C."/>
            <person name="Floudas D."/>
            <person name="Sun H."/>
            <person name="Yadav J.S."/>
            <person name="Pangilinan J."/>
            <person name="Larsson K.H."/>
            <person name="Matsuura K."/>
            <person name="Barry K."/>
            <person name="Labutti K."/>
            <person name="Kuo R."/>
            <person name="Ohm R.A."/>
            <person name="Bhattacharya S.S."/>
            <person name="Shirouzu T."/>
            <person name="Yoshinaga Y."/>
            <person name="Martin F.M."/>
            <person name="Grigoriev I.V."/>
            <person name="Hibbett D.S."/>
        </authorList>
    </citation>
    <scope>NUCLEOTIDE SEQUENCE [LARGE SCALE GENOMIC DNA]</scope>
    <source>
        <strain evidence="1 2">93-53</strain>
    </source>
</reference>
<organism evidence="1 2">
    <name type="scientific">Laetiporus sulphureus 93-53</name>
    <dbReference type="NCBI Taxonomy" id="1314785"/>
    <lineage>
        <taxon>Eukaryota</taxon>
        <taxon>Fungi</taxon>
        <taxon>Dikarya</taxon>
        <taxon>Basidiomycota</taxon>
        <taxon>Agaricomycotina</taxon>
        <taxon>Agaricomycetes</taxon>
        <taxon>Polyporales</taxon>
        <taxon>Laetiporus</taxon>
    </lineage>
</organism>
<keyword evidence="2" id="KW-1185">Reference proteome</keyword>
<dbReference type="GeneID" id="63819819"/>
<dbReference type="Proteomes" id="UP000076871">
    <property type="component" value="Unassembled WGS sequence"/>
</dbReference>
<accession>A0A165G3S0</accession>
<sequence length="401" mass="44925">MVRYAAASVFGRWYTAPSPLFITSSVEKNTPASSLAEVIRQATRLRKLYLRMSYNTIQESFLEHFPPLADAIAALPSLDDVFIYDANASALQLLSCMKSHPRHHITLYHPQNIRGSGNGLPMNALDNTMLSLLTFVDSLVTLSLDGHHIFSRTLKADSVWPALHELNLCSTTIDLTSISTACPNLHTLHIDRCKLTNPHASLHLPKLDFLEVDYSLPLSTRVRRLYLVNSKANITSKIESMLQQANPVVLTCYLTMANTMAIAKVCPDLQDLRVVVPQERGLVDVLKILCPLRETPIQSIMFQTGRLTTCTMEPFALQVAALIPTVEYIGQGYVGGVYRCYLPLVVSIPWYQVVARPDGELPKLRKLPFDEGDKIHQDLPEIRRYVIDWSGDPPHSIALPW</sequence>
<dbReference type="OrthoDB" id="2755760at2759"/>
<dbReference type="EMBL" id="KV427611">
    <property type="protein sequence ID" value="KZT09787.1"/>
    <property type="molecule type" value="Genomic_DNA"/>
</dbReference>
<proteinExistence type="predicted"/>
<evidence type="ECO:0000313" key="2">
    <source>
        <dbReference type="Proteomes" id="UP000076871"/>
    </source>
</evidence>
<dbReference type="SUPFAM" id="SSF52047">
    <property type="entry name" value="RNI-like"/>
    <property type="match status" value="1"/>
</dbReference>
<dbReference type="AlphaFoldDB" id="A0A165G3S0"/>
<dbReference type="Gene3D" id="3.80.10.10">
    <property type="entry name" value="Ribonuclease Inhibitor"/>
    <property type="match status" value="1"/>
</dbReference>
<evidence type="ECO:0000313" key="1">
    <source>
        <dbReference type="EMBL" id="KZT09787.1"/>
    </source>
</evidence>